<dbReference type="OrthoDB" id="2294560at2759"/>
<accession>A0A367JA95</accession>
<keyword evidence="2" id="KW-1185">Reference proteome</keyword>
<evidence type="ECO:0000313" key="2">
    <source>
        <dbReference type="Proteomes" id="UP000252139"/>
    </source>
</evidence>
<dbReference type="Proteomes" id="UP000252139">
    <property type="component" value="Unassembled WGS sequence"/>
</dbReference>
<gene>
    <name evidence="1" type="ORF">CU097_010312</name>
</gene>
<evidence type="ECO:0000313" key="1">
    <source>
        <dbReference type="EMBL" id="RCH86874.1"/>
    </source>
</evidence>
<name>A0A367JA95_RHIAZ</name>
<reference evidence="1 2" key="1">
    <citation type="journal article" date="2018" name="G3 (Bethesda)">
        <title>Phylogenetic and Phylogenomic Definition of Rhizopus Species.</title>
        <authorList>
            <person name="Gryganskyi A.P."/>
            <person name="Golan J."/>
            <person name="Dolatabadi S."/>
            <person name="Mondo S."/>
            <person name="Robb S."/>
            <person name="Idnurm A."/>
            <person name="Muszewska A."/>
            <person name="Steczkiewicz K."/>
            <person name="Masonjones S."/>
            <person name="Liao H.L."/>
            <person name="Gajdeczka M.T."/>
            <person name="Anike F."/>
            <person name="Vuek A."/>
            <person name="Anishchenko I.M."/>
            <person name="Voigt K."/>
            <person name="de Hoog G.S."/>
            <person name="Smith M.E."/>
            <person name="Heitman J."/>
            <person name="Vilgalys R."/>
            <person name="Stajich J.E."/>
        </authorList>
    </citation>
    <scope>NUCLEOTIDE SEQUENCE [LARGE SCALE GENOMIC DNA]</scope>
    <source>
        <strain evidence="1 2">CBS 357.93</strain>
    </source>
</reference>
<protein>
    <submittedName>
        <fullName evidence="1">Uncharacterized protein</fullName>
    </submittedName>
</protein>
<dbReference type="EMBL" id="PJQL01001777">
    <property type="protein sequence ID" value="RCH86874.1"/>
    <property type="molecule type" value="Genomic_DNA"/>
</dbReference>
<organism evidence="1 2">
    <name type="scientific">Rhizopus azygosporus</name>
    <name type="common">Rhizopus microsporus var. azygosporus</name>
    <dbReference type="NCBI Taxonomy" id="86630"/>
    <lineage>
        <taxon>Eukaryota</taxon>
        <taxon>Fungi</taxon>
        <taxon>Fungi incertae sedis</taxon>
        <taxon>Mucoromycota</taxon>
        <taxon>Mucoromycotina</taxon>
        <taxon>Mucoromycetes</taxon>
        <taxon>Mucorales</taxon>
        <taxon>Mucorineae</taxon>
        <taxon>Rhizopodaceae</taxon>
        <taxon>Rhizopus</taxon>
    </lineage>
</organism>
<comment type="caution">
    <text evidence="1">The sequence shown here is derived from an EMBL/GenBank/DDBJ whole genome shotgun (WGS) entry which is preliminary data.</text>
</comment>
<sequence length="87" mass="10190">MHPVNVKASVSKHFIIDDTVKVTLLREHDWNEPKSGFQGKTIAWSEESNKVVYDVFLDEEKSSMFLRHLLQTFKLHFIGVFRTLVSR</sequence>
<dbReference type="AlphaFoldDB" id="A0A367JA95"/>
<proteinExistence type="predicted"/>